<evidence type="ECO:0000313" key="3">
    <source>
        <dbReference type="Proteomes" id="UP001209540"/>
    </source>
</evidence>
<evidence type="ECO:0000313" key="2">
    <source>
        <dbReference type="EMBL" id="KAI9277243.1"/>
    </source>
</evidence>
<dbReference type="AlphaFoldDB" id="A0AAD5KQ58"/>
<gene>
    <name evidence="2" type="ORF">BDA99DRAFT_584697</name>
</gene>
<keyword evidence="1" id="KW-0472">Membrane</keyword>
<name>A0AAD5KQ58_9FUNG</name>
<dbReference type="EMBL" id="JAIXMP010000002">
    <property type="protein sequence ID" value="KAI9277243.1"/>
    <property type="molecule type" value="Genomic_DNA"/>
</dbReference>
<evidence type="ECO:0000256" key="1">
    <source>
        <dbReference type="SAM" id="Phobius"/>
    </source>
</evidence>
<keyword evidence="3" id="KW-1185">Reference proteome</keyword>
<reference evidence="2" key="1">
    <citation type="journal article" date="2022" name="IScience">
        <title>Evolution of zygomycete secretomes and the origins of terrestrial fungal ecologies.</title>
        <authorList>
            <person name="Chang Y."/>
            <person name="Wang Y."/>
            <person name="Mondo S."/>
            <person name="Ahrendt S."/>
            <person name="Andreopoulos W."/>
            <person name="Barry K."/>
            <person name="Beard J."/>
            <person name="Benny G.L."/>
            <person name="Blankenship S."/>
            <person name="Bonito G."/>
            <person name="Cuomo C."/>
            <person name="Desiro A."/>
            <person name="Gervers K.A."/>
            <person name="Hundley H."/>
            <person name="Kuo A."/>
            <person name="LaButti K."/>
            <person name="Lang B.F."/>
            <person name="Lipzen A."/>
            <person name="O'Donnell K."/>
            <person name="Pangilinan J."/>
            <person name="Reynolds N."/>
            <person name="Sandor L."/>
            <person name="Smith M.E."/>
            <person name="Tsang A."/>
            <person name="Grigoriev I.V."/>
            <person name="Stajich J.E."/>
            <person name="Spatafora J.W."/>
        </authorList>
    </citation>
    <scope>NUCLEOTIDE SEQUENCE</scope>
    <source>
        <strain evidence="2">RSA 2281</strain>
    </source>
</reference>
<protein>
    <submittedName>
        <fullName evidence="2">Uncharacterized protein</fullName>
    </submittedName>
</protein>
<organism evidence="2 3">
    <name type="scientific">Phascolomyces articulosus</name>
    <dbReference type="NCBI Taxonomy" id="60185"/>
    <lineage>
        <taxon>Eukaryota</taxon>
        <taxon>Fungi</taxon>
        <taxon>Fungi incertae sedis</taxon>
        <taxon>Mucoromycota</taxon>
        <taxon>Mucoromycotina</taxon>
        <taxon>Mucoromycetes</taxon>
        <taxon>Mucorales</taxon>
        <taxon>Lichtheimiaceae</taxon>
        <taxon>Phascolomyces</taxon>
    </lineage>
</organism>
<accession>A0AAD5KQ58</accession>
<sequence>MVVFNNNTSSFGHIDHFRRSTNPRAKDILYFCFENTYWTSKNVSKVINVFSEQFKNVPIDAFRVLAPNYRDVQGRQILHQRGDFQQQVFQIARPGFITFKMKSGHCGDDDPSLILSADDHGSNDSSQRFSTSTSRFFGRNFNSGYTSEATTVRAQILPSLPDHPEFSRYIFRSLPLDVPQNAQAIVEQAIINCYNHLKQSTHSPNDEDTVNLNEDIISLLRNIDLVSYKNSDGEEHNQYVKKHIMDIIFETTNNIQGVNTNGVYYSGIACIILKNPVTLYNYICSTIILFVAIATFNG</sequence>
<reference evidence="2" key="2">
    <citation type="submission" date="2023-02" db="EMBL/GenBank/DDBJ databases">
        <authorList>
            <consortium name="DOE Joint Genome Institute"/>
            <person name="Mondo S.J."/>
            <person name="Chang Y."/>
            <person name="Wang Y."/>
            <person name="Ahrendt S."/>
            <person name="Andreopoulos W."/>
            <person name="Barry K."/>
            <person name="Beard J."/>
            <person name="Benny G.L."/>
            <person name="Blankenship S."/>
            <person name="Bonito G."/>
            <person name="Cuomo C."/>
            <person name="Desiro A."/>
            <person name="Gervers K.A."/>
            <person name="Hundley H."/>
            <person name="Kuo A."/>
            <person name="LaButti K."/>
            <person name="Lang B.F."/>
            <person name="Lipzen A."/>
            <person name="O'Donnell K."/>
            <person name="Pangilinan J."/>
            <person name="Reynolds N."/>
            <person name="Sandor L."/>
            <person name="Smith M.W."/>
            <person name="Tsang A."/>
            <person name="Grigoriev I.V."/>
            <person name="Stajich J.E."/>
            <person name="Spatafora J.W."/>
        </authorList>
    </citation>
    <scope>NUCLEOTIDE SEQUENCE</scope>
    <source>
        <strain evidence="2">RSA 2281</strain>
    </source>
</reference>
<feature type="transmembrane region" description="Helical" evidence="1">
    <location>
        <begin position="279"/>
        <end position="296"/>
    </location>
</feature>
<comment type="caution">
    <text evidence="2">The sequence shown here is derived from an EMBL/GenBank/DDBJ whole genome shotgun (WGS) entry which is preliminary data.</text>
</comment>
<proteinExistence type="predicted"/>
<dbReference type="Proteomes" id="UP001209540">
    <property type="component" value="Unassembled WGS sequence"/>
</dbReference>
<keyword evidence="1" id="KW-1133">Transmembrane helix</keyword>
<keyword evidence="1" id="KW-0812">Transmembrane</keyword>